<keyword evidence="2" id="KW-0328">Glycosyltransferase</keyword>
<gene>
    <name evidence="2" type="ORF">EZS27_039767</name>
</gene>
<dbReference type="Pfam" id="PF11897">
    <property type="entry name" value="DUF3417"/>
    <property type="match status" value="1"/>
</dbReference>
<dbReference type="InterPro" id="IPR024517">
    <property type="entry name" value="Glycogen_phosphorylase_DUF3417"/>
</dbReference>
<comment type="caution">
    <text evidence="2">The sequence shown here is derived from an EMBL/GenBank/DDBJ whole genome shotgun (WGS) entry which is preliminary data.</text>
</comment>
<feature type="non-terminal residue" evidence="2">
    <location>
        <position position="198"/>
    </location>
</feature>
<dbReference type="EC" id="2.4.1.1" evidence="2"/>
<name>A0A5J4PGK2_9ZZZZ</name>
<dbReference type="InterPro" id="IPR052182">
    <property type="entry name" value="Glycogen/Maltodextrin_Phosph"/>
</dbReference>
<protein>
    <submittedName>
        <fullName evidence="2">Glycogen phosphorylase</fullName>
        <ecNumber evidence="2">2.4.1.1</ecNumber>
    </submittedName>
</protein>
<accession>A0A5J4PGK2</accession>
<sequence>MWLKREKTANNPQEETLLYYNVKERYMKIKVSHVNTPNWREITVHSRFPKELQRLFEISQNIWWSWNYEALELFKSLDPVIWKECGNNPVLLLKQMSYEKLKELAKDEDVLQRLDEVYTKFTNYMNVRPDENRPSVAYFSMEYGLNSVLKIYSGGLGILAGDYLKEASDSNVNLCGVGLLYRYGYFTQSLSMEGQQIA</sequence>
<evidence type="ECO:0000259" key="1">
    <source>
        <dbReference type="Pfam" id="PF11897"/>
    </source>
</evidence>
<dbReference type="AlphaFoldDB" id="A0A5J4PGK2"/>
<dbReference type="EMBL" id="SNRY01008406">
    <property type="protein sequence ID" value="KAA6308597.1"/>
    <property type="molecule type" value="Genomic_DNA"/>
</dbReference>
<feature type="domain" description="DUF3417" evidence="1">
    <location>
        <begin position="49"/>
        <end position="149"/>
    </location>
</feature>
<evidence type="ECO:0000313" key="2">
    <source>
        <dbReference type="EMBL" id="KAA6308597.1"/>
    </source>
</evidence>
<dbReference type="PANTHER" id="PTHR42655">
    <property type="entry name" value="GLYCOGEN PHOSPHORYLASE"/>
    <property type="match status" value="1"/>
</dbReference>
<proteinExistence type="predicted"/>
<reference evidence="2" key="1">
    <citation type="submission" date="2019-03" db="EMBL/GenBank/DDBJ databases">
        <title>Single cell metagenomics reveals metabolic interactions within the superorganism composed of flagellate Streblomastix strix and complex community of Bacteroidetes bacteria on its surface.</title>
        <authorList>
            <person name="Treitli S.C."/>
            <person name="Kolisko M."/>
            <person name="Husnik F."/>
            <person name="Keeling P."/>
            <person name="Hampl V."/>
        </authorList>
    </citation>
    <scope>NUCLEOTIDE SEQUENCE</scope>
    <source>
        <strain evidence="2">STM</strain>
    </source>
</reference>
<dbReference type="Gene3D" id="3.40.50.2000">
    <property type="entry name" value="Glycogen Phosphorylase B"/>
    <property type="match status" value="1"/>
</dbReference>
<dbReference type="PANTHER" id="PTHR42655:SF1">
    <property type="entry name" value="GLYCOGEN PHOSPHORYLASE"/>
    <property type="match status" value="1"/>
</dbReference>
<dbReference type="GO" id="GO:0004645">
    <property type="term" value="F:1,4-alpha-oligoglucan phosphorylase activity"/>
    <property type="evidence" value="ECO:0007669"/>
    <property type="project" value="UniProtKB-EC"/>
</dbReference>
<keyword evidence="2" id="KW-0808">Transferase</keyword>
<dbReference type="SUPFAM" id="SSF53756">
    <property type="entry name" value="UDP-Glycosyltransferase/glycogen phosphorylase"/>
    <property type="match status" value="1"/>
</dbReference>
<organism evidence="2">
    <name type="scientific">termite gut metagenome</name>
    <dbReference type="NCBI Taxonomy" id="433724"/>
    <lineage>
        <taxon>unclassified sequences</taxon>
        <taxon>metagenomes</taxon>
        <taxon>organismal metagenomes</taxon>
    </lineage>
</organism>